<dbReference type="Proteomes" id="UP000198517">
    <property type="component" value="Unassembled WGS sequence"/>
</dbReference>
<evidence type="ECO:0000256" key="4">
    <source>
        <dbReference type="SAM" id="Coils"/>
    </source>
</evidence>
<evidence type="ECO:0000256" key="2">
    <source>
        <dbReference type="ARBA" id="ARBA00022747"/>
    </source>
</evidence>
<keyword evidence="3" id="KW-0238">DNA-binding</keyword>
<feature type="domain" description="Type I restriction modification DNA specificity" evidence="5">
    <location>
        <begin position="56"/>
        <end position="207"/>
    </location>
</feature>
<dbReference type="CDD" id="cd16961">
    <property type="entry name" value="RMtype1_S_TRD-CR_like"/>
    <property type="match status" value="1"/>
</dbReference>
<evidence type="ECO:0000313" key="7">
    <source>
        <dbReference type="Proteomes" id="UP000198517"/>
    </source>
</evidence>
<dbReference type="PANTHER" id="PTHR30408">
    <property type="entry name" value="TYPE-1 RESTRICTION ENZYME ECOKI SPECIFICITY PROTEIN"/>
    <property type="match status" value="1"/>
</dbReference>
<dbReference type="InterPro" id="IPR052021">
    <property type="entry name" value="Type-I_RS_S_subunit"/>
</dbReference>
<proteinExistence type="inferred from homology"/>
<organism evidence="6 7">
    <name type="scientific">Riemerella columbipharyngis</name>
    <dbReference type="NCBI Taxonomy" id="1071918"/>
    <lineage>
        <taxon>Bacteria</taxon>
        <taxon>Pseudomonadati</taxon>
        <taxon>Bacteroidota</taxon>
        <taxon>Flavobacteriia</taxon>
        <taxon>Flavobacteriales</taxon>
        <taxon>Weeksellaceae</taxon>
        <taxon>Riemerella</taxon>
    </lineage>
</organism>
<dbReference type="EMBL" id="FNAS01000002">
    <property type="protein sequence ID" value="SDE05860.1"/>
    <property type="molecule type" value="Genomic_DNA"/>
</dbReference>
<dbReference type="GO" id="GO:0009307">
    <property type="term" value="P:DNA restriction-modification system"/>
    <property type="evidence" value="ECO:0007669"/>
    <property type="project" value="UniProtKB-KW"/>
</dbReference>
<evidence type="ECO:0000259" key="5">
    <source>
        <dbReference type="Pfam" id="PF01420"/>
    </source>
</evidence>
<feature type="coiled-coil region" evidence="4">
    <location>
        <begin position="181"/>
        <end position="218"/>
    </location>
</feature>
<dbReference type="OrthoDB" id="9816225at2"/>
<evidence type="ECO:0000313" key="6">
    <source>
        <dbReference type="EMBL" id="SDE05860.1"/>
    </source>
</evidence>
<dbReference type="RefSeq" id="WP_092735908.1">
    <property type="nucleotide sequence ID" value="NZ_FNAS01000002.1"/>
</dbReference>
<protein>
    <submittedName>
        <fullName evidence="6">Type I restriction enzyme, S subunit/type I restriction enzyme M protein</fullName>
    </submittedName>
</protein>
<feature type="domain" description="Type I restriction modification DNA specificity" evidence="5">
    <location>
        <begin position="265"/>
        <end position="435"/>
    </location>
</feature>
<dbReference type="AlphaFoldDB" id="A0A1G6ZTN1"/>
<dbReference type="GO" id="GO:0003677">
    <property type="term" value="F:DNA binding"/>
    <property type="evidence" value="ECO:0007669"/>
    <property type="project" value="UniProtKB-KW"/>
</dbReference>
<gene>
    <name evidence="6" type="ORF">SAMN05421544_102203</name>
</gene>
<sequence>MKQTVDYKYLNFVQFSSIDSWSIYAILGKGLVYTNKYPFVEIGKFLKRNKTQVEIQNGVIYKRPTIKINAKGITLRDEVDGINIGTKNQFRIKEGQFLLSKIDARNGAFGVVPKELDNGIITGNFWTFDVDYSKINPVYLMLLTGTKEFQKLSQSASVGTTNRNYLQEKLFLNFKIPLPSLAEQEAIVKAYQTKIQQAQDLEQQAQNLEQEIEKYFLNELGLEPYKSKEKIRGLMTIDFQDLERWDYFSSDIMINQEINKSKFPLVKIGSVFSFVKRSFNKNKYKKETFEYIEIGAIDPIKGILKSKKVLASKAPSRATQYIKSNDLIIGTTRPYLKKFAIVTDKHDNSVCSSGFSVIEESNNYFLPYLLQFLKCTYGIEQLKNKMTGGLYPAITEGELKEIKIPFPNVAKQKEIMSLVKKKEKEIKDNILKNIQLKHQAEQEFEQALFN</sequence>
<dbReference type="PANTHER" id="PTHR30408:SF12">
    <property type="entry name" value="TYPE I RESTRICTION ENZYME MJAVIII SPECIFICITY SUBUNIT"/>
    <property type="match status" value="1"/>
</dbReference>
<comment type="similarity">
    <text evidence="1">Belongs to the type-I restriction system S methylase family.</text>
</comment>
<dbReference type="Gene3D" id="3.90.220.20">
    <property type="entry name" value="DNA methylase specificity domains"/>
    <property type="match status" value="2"/>
</dbReference>
<evidence type="ECO:0000256" key="3">
    <source>
        <dbReference type="ARBA" id="ARBA00023125"/>
    </source>
</evidence>
<name>A0A1G6ZTN1_9FLAO</name>
<reference evidence="6 7" key="1">
    <citation type="submission" date="2016-10" db="EMBL/GenBank/DDBJ databases">
        <authorList>
            <person name="de Groot N.N."/>
        </authorList>
    </citation>
    <scope>NUCLEOTIDE SEQUENCE [LARGE SCALE GENOMIC DNA]</scope>
    <source>
        <strain evidence="6 7">DSM 24015</strain>
    </source>
</reference>
<evidence type="ECO:0000256" key="1">
    <source>
        <dbReference type="ARBA" id="ARBA00010923"/>
    </source>
</evidence>
<dbReference type="SUPFAM" id="SSF116734">
    <property type="entry name" value="DNA methylase specificity domain"/>
    <property type="match status" value="2"/>
</dbReference>
<keyword evidence="4" id="KW-0175">Coiled coil</keyword>
<dbReference type="STRING" id="1071918.SAMN05421544_102203"/>
<dbReference type="InterPro" id="IPR000055">
    <property type="entry name" value="Restrct_endonuc_typeI_TRD"/>
</dbReference>
<accession>A0A1G6ZTN1</accession>
<keyword evidence="2" id="KW-0680">Restriction system</keyword>
<dbReference type="Pfam" id="PF01420">
    <property type="entry name" value="Methylase_S"/>
    <property type="match status" value="2"/>
</dbReference>
<dbReference type="InterPro" id="IPR044946">
    <property type="entry name" value="Restrct_endonuc_typeI_TRD_sf"/>
</dbReference>
<keyword evidence="7" id="KW-1185">Reference proteome</keyword>